<evidence type="ECO:0000313" key="3">
    <source>
        <dbReference type="Proteomes" id="UP000242850"/>
    </source>
</evidence>
<evidence type="ECO:0008006" key="4">
    <source>
        <dbReference type="Google" id="ProtNLM"/>
    </source>
</evidence>
<keyword evidence="1" id="KW-1133">Transmembrane helix</keyword>
<accession>A0A1H5V5D1</accession>
<keyword evidence="1" id="KW-0472">Membrane</keyword>
<dbReference type="RefSeq" id="WP_103896055.1">
    <property type="nucleotide sequence ID" value="NZ_FNUK01000012.1"/>
</dbReference>
<feature type="transmembrane region" description="Helical" evidence="1">
    <location>
        <begin position="7"/>
        <end position="26"/>
    </location>
</feature>
<dbReference type="OrthoDB" id="1955385at2"/>
<proteinExistence type="predicted"/>
<keyword evidence="3" id="KW-1185">Reference proteome</keyword>
<sequence>MKRGHVLLEIIIGFCIVFIIFSFLYVSPSAFYNNLCLEFVAKGLVSDLKWSKLNAYSKGADVCFYFIKDNQSSDYVGYSISQNLKTLKKVMFPKNIVVSRSLSTFSSSGILTFNPNGSVSPYACSIVVLNKSSGKNKKITLTIGFTRITEK</sequence>
<organism evidence="2 3">
    <name type="scientific">Caloramator fervidus</name>
    <dbReference type="NCBI Taxonomy" id="29344"/>
    <lineage>
        <taxon>Bacteria</taxon>
        <taxon>Bacillati</taxon>
        <taxon>Bacillota</taxon>
        <taxon>Clostridia</taxon>
        <taxon>Eubacteriales</taxon>
        <taxon>Clostridiaceae</taxon>
        <taxon>Caloramator</taxon>
    </lineage>
</organism>
<reference evidence="3" key="1">
    <citation type="submission" date="2016-10" db="EMBL/GenBank/DDBJ databases">
        <authorList>
            <person name="Varghese N."/>
            <person name="Submissions S."/>
        </authorList>
    </citation>
    <scope>NUCLEOTIDE SEQUENCE [LARGE SCALE GENOMIC DNA]</scope>
    <source>
        <strain evidence="3">DSM 5463</strain>
    </source>
</reference>
<dbReference type="AlphaFoldDB" id="A0A1H5V5D1"/>
<evidence type="ECO:0000256" key="1">
    <source>
        <dbReference type="SAM" id="Phobius"/>
    </source>
</evidence>
<dbReference type="Proteomes" id="UP000242850">
    <property type="component" value="Unassembled WGS sequence"/>
</dbReference>
<protein>
    <recommendedName>
        <fullName evidence="4">Prepilin-type N-terminal cleavage/methylation domain-containing protein</fullName>
    </recommendedName>
</protein>
<keyword evidence="1" id="KW-0812">Transmembrane</keyword>
<dbReference type="EMBL" id="FNUK01000012">
    <property type="protein sequence ID" value="SEF81657.1"/>
    <property type="molecule type" value="Genomic_DNA"/>
</dbReference>
<name>A0A1H5V5D1_9CLOT</name>
<evidence type="ECO:0000313" key="2">
    <source>
        <dbReference type="EMBL" id="SEF81657.1"/>
    </source>
</evidence>
<gene>
    <name evidence="2" type="ORF">SAMN05660865_01087</name>
</gene>